<dbReference type="Pfam" id="PF00116">
    <property type="entry name" value="COX2"/>
    <property type="match status" value="1"/>
</dbReference>
<sequence length="227" mass="26094">MAKWSQMVMHDSVSPSMSYISSFHDYMILTMILVLSVIGYVLILLMSGVYTDRYILEAQEVETIWTIIPAVILIMMAVPSIQILYMVDEVVDPKLTIKVIGHQWYWSYQYGDFPHISFDSYMLPIDELDVYDYRLLEVDNRLVLPMKQEIRMVVTSADVIHSWAVPSLGVKLDAIPGRLNQVSMYMMKPGVYYGQCSEICGVNHSFMPISIESISSTDFIQWVKSFS</sequence>
<dbReference type="GO" id="GO:0005507">
    <property type="term" value="F:copper ion binding"/>
    <property type="evidence" value="ECO:0007669"/>
    <property type="project" value="InterPro"/>
</dbReference>
<dbReference type="NCBIfam" id="TIGR02866">
    <property type="entry name" value="CoxB"/>
    <property type="match status" value="1"/>
</dbReference>
<gene>
    <name evidence="20" type="primary">COII</name>
</gene>
<evidence type="ECO:0000256" key="5">
    <source>
        <dbReference type="ARBA" id="ARBA00022660"/>
    </source>
</evidence>
<dbReference type="InterPro" id="IPR036257">
    <property type="entry name" value="Cyt_c_oxidase_su2_TM_sf"/>
</dbReference>
<keyword evidence="16 20" id="KW-0496">Mitochondrion</keyword>
<keyword evidence="4 16" id="KW-0813">Transport</keyword>
<reference evidence="20" key="1">
    <citation type="journal article" date="2015" name="Belg. J. Zool.">
        <title>Complete mitochondrial genome of Whitmania laevis (Annelida, Hirudinea) and comparative analyses within Whitmania mitochondrial genomes.</title>
        <authorList>
            <person name="Ye F."/>
            <person name="Liu T."/>
            <person name="Zhu W."/>
            <person name="You P."/>
        </authorList>
    </citation>
    <scope>NUCLEOTIDE SEQUENCE</scope>
</reference>
<dbReference type="InterPro" id="IPR045187">
    <property type="entry name" value="CcO_II"/>
</dbReference>
<keyword evidence="12 17" id="KW-1133">Transmembrane helix</keyword>
<dbReference type="InterPro" id="IPR008972">
    <property type="entry name" value="Cupredoxin"/>
</dbReference>
<evidence type="ECO:0000256" key="2">
    <source>
        <dbReference type="ARBA" id="ARBA00007866"/>
    </source>
</evidence>
<evidence type="ECO:0000313" key="20">
    <source>
        <dbReference type="EMBL" id="AJO61893.1"/>
    </source>
</evidence>
<dbReference type="GO" id="GO:0004129">
    <property type="term" value="F:cytochrome-c oxidase activity"/>
    <property type="evidence" value="ECO:0007669"/>
    <property type="project" value="UniProtKB-EC"/>
</dbReference>
<comment type="function">
    <text evidence="16">Component of the cytochrome c oxidase, the last enzyme in the mitochondrial electron transport chain which drives oxidative phosphorylation. The respiratory chain contains 3 multisubunit complexes succinate dehydrogenase (complex II, CII), ubiquinol-cytochrome c oxidoreductase (cytochrome b-c1 complex, complex III, CIII) and cytochrome c oxidase (complex IV, CIV), that cooperate to transfer electrons derived from NADH and succinate to molecular oxygen, creating an electrochemical gradient over the inner membrane that drives transmembrane transport and the ATP synthase. Cytochrome c oxidase is the component of the respiratory chain that catalyzes the reduction of oxygen to water. Electrons originating from reduced cytochrome c in the intermembrane space (IMS) are transferred via the dinuclear copper A center (CU(A)) of subunit 2 and heme A of subunit 1 to the active site in subunit 1, a binuclear center (BNC) formed by heme A3 and copper B (CU(B)). The BNC reduces molecular oxygen to 2 water molecules using 4 electrons from cytochrome c in the IMS and 4 protons from the mitochondrial matrix.</text>
</comment>
<keyword evidence="10" id="KW-1278">Translocase</keyword>
<keyword evidence="14 16" id="KW-0472">Membrane</keyword>
<dbReference type="AlphaFoldDB" id="A0A0F6PC52"/>
<evidence type="ECO:0000256" key="4">
    <source>
        <dbReference type="ARBA" id="ARBA00022448"/>
    </source>
</evidence>
<comment type="cofactor">
    <cofactor evidence="16">
        <name>Cu cation</name>
        <dbReference type="ChEBI" id="CHEBI:23378"/>
    </cofactor>
    <text evidence="16">Binds a copper A center.</text>
</comment>
<dbReference type="InterPro" id="IPR034210">
    <property type="entry name" value="CcO_II_C"/>
</dbReference>
<dbReference type="PROSITE" id="PS50857">
    <property type="entry name" value="COX2_CUA"/>
    <property type="match status" value="1"/>
</dbReference>
<keyword evidence="5 16" id="KW-0679">Respiratory chain</keyword>
<dbReference type="SUPFAM" id="SSF81464">
    <property type="entry name" value="Cytochrome c oxidase subunit II-like, transmembrane region"/>
    <property type="match status" value="1"/>
</dbReference>
<dbReference type="GO" id="GO:0042773">
    <property type="term" value="P:ATP synthesis coupled electron transport"/>
    <property type="evidence" value="ECO:0007669"/>
    <property type="project" value="TreeGrafter"/>
</dbReference>
<evidence type="ECO:0000256" key="17">
    <source>
        <dbReference type="SAM" id="Phobius"/>
    </source>
</evidence>
<evidence type="ECO:0000256" key="13">
    <source>
        <dbReference type="ARBA" id="ARBA00023008"/>
    </source>
</evidence>
<evidence type="ECO:0000256" key="1">
    <source>
        <dbReference type="ARBA" id="ARBA00004448"/>
    </source>
</evidence>
<keyword evidence="13 16" id="KW-0186">Copper</keyword>
<proteinExistence type="inferred from homology"/>
<keyword evidence="11 16" id="KW-0249">Electron transport</keyword>
<dbReference type="GO" id="GO:0016491">
    <property type="term" value="F:oxidoreductase activity"/>
    <property type="evidence" value="ECO:0007669"/>
    <property type="project" value="InterPro"/>
</dbReference>
<dbReference type="PANTHER" id="PTHR22888:SF9">
    <property type="entry name" value="CYTOCHROME C OXIDASE SUBUNIT 2"/>
    <property type="match status" value="1"/>
</dbReference>
<feature type="domain" description="Cytochrome oxidase subunit II copper A binding" evidence="18">
    <location>
        <begin position="92"/>
        <end position="225"/>
    </location>
</feature>
<name>A0A0F6PC52_WHICA</name>
<dbReference type="InterPro" id="IPR001505">
    <property type="entry name" value="Copper_CuA"/>
</dbReference>
<organism evidence="20">
    <name type="scientific">Whitmania acranulata</name>
    <name type="common">Leech</name>
    <dbReference type="NCBI Taxonomy" id="1329092"/>
    <lineage>
        <taxon>Eukaryota</taxon>
        <taxon>Metazoa</taxon>
        <taxon>Spiralia</taxon>
        <taxon>Lophotrochozoa</taxon>
        <taxon>Annelida</taxon>
        <taxon>Clitellata</taxon>
        <taxon>Hirudinea</taxon>
        <taxon>Hirudinida</taxon>
        <taxon>Hirudiniformes</taxon>
        <taxon>Haemopidae</taxon>
        <taxon>Whitmania</taxon>
    </lineage>
</organism>
<dbReference type="InterPro" id="IPR014222">
    <property type="entry name" value="Cyt_c_oxidase_su2"/>
</dbReference>
<evidence type="ECO:0000259" key="19">
    <source>
        <dbReference type="PROSITE" id="PS50999"/>
    </source>
</evidence>
<dbReference type="SUPFAM" id="SSF49503">
    <property type="entry name" value="Cupredoxins"/>
    <property type="match status" value="1"/>
</dbReference>
<accession>A0A0F6PC52</accession>
<dbReference type="GO" id="GO:0005743">
    <property type="term" value="C:mitochondrial inner membrane"/>
    <property type="evidence" value="ECO:0007669"/>
    <property type="project" value="UniProtKB-SubCell"/>
</dbReference>
<dbReference type="EMBL" id="KM655838">
    <property type="protein sequence ID" value="AJO61893.1"/>
    <property type="molecule type" value="Genomic_DNA"/>
</dbReference>
<evidence type="ECO:0000256" key="15">
    <source>
        <dbReference type="ARBA" id="ARBA00049512"/>
    </source>
</evidence>
<feature type="transmembrane region" description="Helical" evidence="17">
    <location>
        <begin position="63"/>
        <end position="87"/>
    </location>
</feature>
<dbReference type="InterPro" id="IPR011759">
    <property type="entry name" value="Cyt_c_oxidase_su2_TM_dom"/>
</dbReference>
<dbReference type="PANTHER" id="PTHR22888">
    <property type="entry name" value="CYTOCHROME C OXIDASE, SUBUNIT II"/>
    <property type="match status" value="1"/>
</dbReference>
<comment type="catalytic activity">
    <reaction evidence="15">
        <text>4 Fe(II)-[cytochrome c] + O2 + 8 H(+)(in) = 4 Fe(III)-[cytochrome c] + 2 H2O + 4 H(+)(out)</text>
        <dbReference type="Rhea" id="RHEA:11436"/>
        <dbReference type="Rhea" id="RHEA-COMP:10350"/>
        <dbReference type="Rhea" id="RHEA-COMP:14399"/>
        <dbReference type="ChEBI" id="CHEBI:15377"/>
        <dbReference type="ChEBI" id="CHEBI:15378"/>
        <dbReference type="ChEBI" id="CHEBI:15379"/>
        <dbReference type="ChEBI" id="CHEBI:29033"/>
        <dbReference type="ChEBI" id="CHEBI:29034"/>
        <dbReference type="EC" id="7.1.1.9"/>
    </reaction>
    <physiologicalReaction direction="left-to-right" evidence="15">
        <dbReference type="Rhea" id="RHEA:11437"/>
    </physiologicalReaction>
</comment>
<dbReference type="PROSITE" id="PS50999">
    <property type="entry name" value="COX2_TM"/>
    <property type="match status" value="1"/>
</dbReference>
<evidence type="ECO:0000256" key="9">
    <source>
        <dbReference type="ARBA" id="ARBA00022842"/>
    </source>
</evidence>
<dbReference type="InterPro" id="IPR002429">
    <property type="entry name" value="CcO_II-like_C"/>
</dbReference>
<keyword evidence="6 16" id="KW-0812">Transmembrane</keyword>
<evidence type="ECO:0000256" key="6">
    <source>
        <dbReference type="ARBA" id="ARBA00022692"/>
    </source>
</evidence>
<evidence type="ECO:0000256" key="7">
    <source>
        <dbReference type="ARBA" id="ARBA00022723"/>
    </source>
</evidence>
<evidence type="ECO:0000256" key="12">
    <source>
        <dbReference type="ARBA" id="ARBA00022989"/>
    </source>
</evidence>
<dbReference type="Pfam" id="PF02790">
    <property type="entry name" value="COX2_TM"/>
    <property type="match status" value="1"/>
</dbReference>
<evidence type="ECO:0000256" key="10">
    <source>
        <dbReference type="ARBA" id="ARBA00022967"/>
    </source>
</evidence>
<dbReference type="PRINTS" id="PR01166">
    <property type="entry name" value="CYCOXIDASEII"/>
</dbReference>
<evidence type="ECO:0000256" key="14">
    <source>
        <dbReference type="ARBA" id="ARBA00023136"/>
    </source>
</evidence>
<dbReference type="Gene3D" id="2.60.40.420">
    <property type="entry name" value="Cupredoxins - blue copper proteins"/>
    <property type="match status" value="1"/>
</dbReference>
<dbReference type="PROSITE" id="PS00078">
    <property type="entry name" value="COX2"/>
    <property type="match status" value="1"/>
</dbReference>
<evidence type="ECO:0000256" key="16">
    <source>
        <dbReference type="RuleBase" id="RU000457"/>
    </source>
</evidence>
<dbReference type="CDD" id="cd13912">
    <property type="entry name" value="CcO_II_C"/>
    <property type="match status" value="1"/>
</dbReference>
<keyword evidence="8 16" id="KW-0999">Mitochondrion inner membrane</keyword>
<evidence type="ECO:0000256" key="3">
    <source>
        <dbReference type="ARBA" id="ARBA00015946"/>
    </source>
</evidence>
<dbReference type="FunFam" id="2.60.40.420:FF:000001">
    <property type="entry name" value="Cytochrome c oxidase subunit 2"/>
    <property type="match status" value="1"/>
</dbReference>
<protein>
    <recommendedName>
        <fullName evidence="3 16">Cytochrome c oxidase subunit 2</fullName>
    </recommendedName>
</protein>
<keyword evidence="9" id="KW-0460">Magnesium</keyword>
<evidence type="ECO:0000256" key="11">
    <source>
        <dbReference type="ARBA" id="ARBA00022982"/>
    </source>
</evidence>
<feature type="transmembrane region" description="Helical" evidence="17">
    <location>
        <begin position="26"/>
        <end position="51"/>
    </location>
</feature>
<evidence type="ECO:0000259" key="18">
    <source>
        <dbReference type="PROSITE" id="PS50857"/>
    </source>
</evidence>
<evidence type="ECO:0000256" key="8">
    <source>
        <dbReference type="ARBA" id="ARBA00022792"/>
    </source>
</evidence>
<dbReference type="Gene3D" id="1.10.287.90">
    <property type="match status" value="1"/>
</dbReference>
<geneLocation type="mitochondrion" evidence="20"/>
<feature type="domain" description="Cytochrome oxidase subunit II transmembrane region profile" evidence="19">
    <location>
        <begin position="1"/>
        <end position="91"/>
    </location>
</feature>
<keyword evidence="7 16" id="KW-0479">Metal-binding</keyword>
<comment type="subcellular location">
    <subcellularLocation>
        <location evidence="1 16">Mitochondrion inner membrane</location>
        <topology evidence="1 16">Multi-pass membrane protein</topology>
    </subcellularLocation>
</comment>
<comment type="similarity">
    <text evidence="2 16">Belongs to the cytochrome c oxidase subunit 2 family.</text>
</comment>